<dbReference type="AlphaFoldDB" id="A0A4Q0VX63"/>
<dbReference type="RefSeq" id="WP_129076683.1">
    <property type="nucleotide sequence ID" value="NZ_QOUX01000001.1"/>
</dbReference>
<dbReference type="EMBL" id="QOUX01000001">
    <property type="protein sequence ID" value="RXJ04337.1"/>
    <property type="molecule type" value="Genomic_DNA"/>
</dbReference>
<evidence type="ECO:0000313" key="1">
    <source>
        <dbReference type="EMBL" id="RXJ04337.1"/>
    </source>
</evidence>
<dbReference type="OrthoDB" id="2360619at2"/>
<comment type="caution">
    <text evidence="1">The sequence shown here is derived from an EMBL/GenBank/DDBJ whole genome shotgun (WGS) entry which is preliminary data.</text>
</comment>
<gene>
    <name evidence="1" type="ORF">DS745_02835</name>
</gene>
<accession>A0A4Q0VX63</accession>
<reference evidence="1 2" key="1">
    <citation type="journal article" date="2019" name="Int. J. Syst. Evol. Microbiol.">
        <title>Anaerobacillus alkaliphilus sp. nov., a novel alkaliphilic and moderately halophilic bacterium.</title>
        <authorList>
            <person name="Borsodi A.K."/>
            <person name="Aszalos J.M."/>
            <person name="Bihari P."/>
            <person name="Nagy I."/>
            <person name="Schumann P."/>
            <person name="Sproer C."/>
            <person name="Kovacs A.L."/>
            <person name="Boka K."/>
            <person name="Dobosy P."/>
            <person name="Ovari M."/>
            <person name="Szili-Kovacs T."/>
            <person name="Toth E."/>
        </authorList>
    </citation>
    <scope>NUCLEOTIDE SEQUENCE [LARGE SCALE GENOMIC DNA]</scope>
    <source>
        <strain evidence="1 2">B16-10</strain>
    </source>
</reference>
<proteinExistence type="predicted"/>
<sequence length="156" mass="18154">MLTFEEKLSIIESYPELTRYNVSMGRVNFHFEESQSDKKVVVYHLHPNGNGFVYAGKLKVPKKDPKGMVNIRNFSEEELRSLIDRSIESLQLDTVLDEEEVFEEEIWVSKKEGHTLTLVLEDDMWNVYAGSLLDGTFPSYNEAKQYLLEEGFKPNR</sequence>
<dbReference type="Proteomes" id="UP000290649">
    <property type="component" value="Unassembled WGS sequence"/>
</dbReference>
<organism evidence="1 2">
    <name type="scientific">Anaerobacillus alkaliphilus</name>
    <dbReference type="NCBI Taxonomy" id="1548597"/>
    <lineage>
        <taxon>Bacteria</taxon>
        <taxon>Bacillati</taxon>
        <taxon>Bacillota</taxon>
        <taxon>Bacilli</taxon>
        <taxon>Bacillales</taxon>
        <taxon>Bacillaceae</taxon>
        <taxon>Anaerobacillus</taxon>
    </lineage>
</organism>
<name>A0A4Q0VX63_9BACI</name>
<keyword evidence="2" id="KW-1185">Reference proteome</keyword>
<evidence type="ECO:0000313" key="2">
    <source>
        <dbReference type="Proteomes" id="UP000290649"/>
    </source>
</evidence>
<protein>
    <submittedName>
        <fullName evidence="1">Uncharacterized protein</fullName>
    </submittedName>
</protein>